<sequence length="181" mass="20489">MNFFLLLILIALVWLVLAAVRKTMSTSTASPGPSRDSAPVARGPAAPSRGVETRDIPPLFPDFYHGVLFAVGKEPSPQNLLALIEYIGQMLTLNAVLWFQKTGDMEAHERFTNRFRGGGDDDQKLEMVPDDMIDFLWAWRPSTHQALRDWIPDLEQMLTGPDSRLWNFGDELPFGIWEMED</sequence>
<gene>
    <name evidence="2" type="ORF">JEQ17_03925</name>
</gene>
<reference evidence="2 3" key="1">
    <citation type="submission" date="2020-12" db="EMBL/GenBank/DDBJ databases">
        <title>A novel species.</title>
        <authorList>
            <person name="Li K."/>
        </authorList>
    </citation>
    <scope>NUCLEOTIDE SEQUENCE [LARGE SCALE GENOMIC DNA]</scope>
    <source>
        <strain evidence="2 3">ZYC-3</strain>
    </source>
</reference>
<proteinExistence type="predicted"/>
<name>A0A7T7I0W7_9ACTN</name>
<dbReference type="AlphaFoldDB" id="A0A7T7I0W7"/>
<accession>A0A7T7I0W7</accession>
<dbReference type="KEGG" id="slf:JEQ17_03925"/>
<evidence type="ECO:0000313" key="3">
    <source>
        <dbReference type="Proteomes" id="UP000595636"/>
    </source>
</evidence>
<protein>
    <submittedName>
        <fullName evidence="2">Uncharacterized protein</fullName>
    </submittedName>
</protein>
<evidence type="ECO:0000256" key="1">
    <source>
        <dbReference type="SAM" id="MobiDB-lite"/>
    </source>
</evidence>
<feature type="region of interest" description="Disordered" evidence="1">
    <location>
        <begin position="26"/>
        <end position="52"/>
    </location>
</feature>
<dbReference type="RefSeq" id="WP_200393863.1">
    <property type="nucleotide sequence ID" value="NZ_CP066831.1"/>
</dbReference>
<dbReference type="Proteomes" id="UP000595636">
    <property type="component" value="Chromosome"/>
</dbReference>
<evidence type="ECO:0000313" key="2">
    <source>
        <dbReference type="EMBL" id="QQM38697.1"/>
    </source>
</evidence>
<organism evidence="2 3">
    <name type="scientific">Streptomyces liliifuscus</name>
    <dbReference type="NCBI Taxonomy" id="2797636"/>
    <lineage>
        <taxon>Bacteria</taxon>
        <taxon>Bacillati</taxon>
        <taxon>Actinomycetota</taxon>
        <taxon>Actinomycetes</taxon>
        <taxon>Kitasatosporales</taxon>
        <taxon>Streptomycetaceae</taxon>
        <taxon>Streptomyces</taxon>
    </lineage>
</organism>
<keyword evidence="3" id="KW-1185">Reference proteome</keyword>
<dbReference type="EMBL" id="CP066831">
    <property type="protein sequence ID" value="QQM38697.1"/>
    <property type="molecule type" value="Genomic_DNA"/>
</dbReference>